<protein>
    <submittedName>
        <fullName evidence="4">Beta-lactamase</fullName>
    </submittedName>
</protein>
<dbReference type="AlphaFoldDB" id="E3CVB5"/>
<evidence type="ECO:0000256" key="1">
    <source>
        <dbReference type="ARBA" id="ARBA00004370"/>
    </source>
</evidence>
<dbReference type="Pfam" id="PF00144">
    <property type="entry name" value="Beta-lactamase"/>
    <property type="match status" value="1"/>
</dbReference>
<evidence type="ECO:0000259" key="3">
    <source>
        <dbReference type="Pfam" id="PF00144"/>
    </source>
</evidence>
<dbReference type="eggNOG" id="COG1680">
    <property type="taxonomic scope" value="Bacteria"/>
</dbReference>
<dbReference type="PANTHER" id="PTHR46825:SF11">
    <property type="entry name" value="PENICILLIN-BINDING PROTEIN 4"/>
    <property type="match status" value="1"/>
</dbReference>
<evidence type="ECO:0000313" key="5">
    <source>
        <dbReference type="Proteomes" id="UP000005096"/>
    </source>
</evidence>
<comment type="subcellular location">
    <subcellularLocation>
        <location evidence="1">Membrane</location>
    </subcellularLocation>
</comment>
<evidence type="ECO:0000313" key="4">
    <source>
        <dbReference type="EMBL" id="EFQ22472.1"/>
    </source>
</evidence>
<dbReference type="GO" id="GO:0016020">
    <property type="term" value="C:membrane"/>
    <property type="evidence" value="ECO:0007669"/>
    <property type="project" value="UniProtKB-SubCell"/>
</dbReference>
<accession>E3CVB5</accession>
<feature type="domain" description="Beta-lactamase-related" evidence="3">
    <location>
        <begin position="44"/>
        <end position="381"/>
    </location>
</feature>
<organism evidence="4 5">
    <name type="scientific">Aminomonas paucivorans DSM 12260</name>
    <dbReference type="NCBI Taxonomy" id="584708"/>
    <lineage>
        <taxon>Bacteria</taxon>
        <taxon>Thermotogati</taxon>
        <taxon>Synergistota</taxon>
        <taxon>Synergistia</taxon>
        <taxon>Synergistales</taxon>
        <taxon>Synergistaceae</taxon>
        <taxon>Aminomonas</taxon>
    </lineage>
</organism>
<evidence type="ECO:0000256" key="2">
    <source>
        <dbReference type="ARBA" id="ARBA00023136"/>
    </source>
</evidence>
<dbReference type="InterPro" id="IPR012338">
    <property type="entry name" value="Beta-lactam/transpept-like"/>
</dbReference>
<keyword evidence="2" id="KW-0472">Membrane</keyword>
<proteinExistence type="predicted"/>
<name>E3CVB5_9BACT</name>
<dbReference type="SUPFAM" id="SSF56601">
    <property type="entry name" value="beta-lactamase/transpeptidase-like"/>
    <property type="match status" value="1"/>
</dbReference>
<dbReference type="Proteomes" id="UP000005096">
    <property type="component" value="Chromosome"/>
</dbReference>
<dbReference type="EMBL" id="CM001022">
    <property type="protein sequence ID" value="EFQ22472.1"/>
    <property type="molecule type" value="Genomic_DNA"/>
</dbReference>
<dbReference type="PROSITE" id="PS51257">
    <property type="entry name" value="PROKAR_LIPOPROTEIN"/>
    <property type="match status" value="1"/>
</dbReference>
<dbReference type="InterPro" id="IPR001466">
    <property type="entry name" value="Beta-lactam-related"/>
</dbReference>
<dbReference type="InterPro" id="IPR050491">
    <property type="entry name" value="AmpC-like"/>
</dbReference>
<dbReference type="STRING" id="584708.Apau_0031"/>
<dbReference type="HOGENOM" id="CLU_012124_0_0_0"/>
<keyword evidence="5" id="KW-1185">Reference proteome</keyword>
<gene>
    <name evidence="4" type="ORF">Apau_0031</name>
</gene>
<dbReference type="PaxDb" id="584708-Apau_0031"/>
<dbReference type="PANTHER" id="PTHR46825">
    <property type="entry name" value="D-ALANYL-D-ALANINE-CARBOXYPEPTIDASE/ENDOPEPTIDASE AMPH"/>
    <property type="match status" value="1"/>
</dbReference>
<dbReference type="Gene3D" id="3.40.710.10">
    <property type="entry name" value="DD-peptidase/beta-lactamase superfamily"/>
    <property type="match status" value="1"/>
</dbReference>
<reference evidence="4 5" key="1">
    <citation type="journal article" date="2010" name="Stand. Genomic Sci.">
        <title>Non-contiguous finished genome sequence of Aminomonas paucivorans type strain (GLU-3).</title>
        <authorList>
            <person name="Pitluck S."/>
            <person name="Yasawong M."/>
            <person name="Held B."/>
            <person name="Lapidus A."/>
            <person name="Nolan M."/>
            <person name="Copeland A."/>
            <person name="Lucas S."/>
            <person name="Del Rio T.G."/>
            <person name="Tice H."/>
            <person name="Cheng J.F."/>
            <person name="Chertkov O."/>
            <person name="Goodwin L."/>
            <person name="Tapia R."/>
            <person name="Han C."/>
            <person name="Liolios K."/>
            <person name="Ivanova N."/>
            <person name="Mavromatis K."/>
            <person name="Ovchinnikova G."/>
            <person name="Pati A."/>
            <person name="Chen A."/>
            <person name="Palaniappan K."/>
            <person name="Land M."/>
            <person name="Hauser L."/>
            <person name="Chang Y.J."/>
            <person name="Jeffries C.D."/>
            <person name="Pukall R."/>
            <person name="Spring S."/>
            <person name="Rohde M."/>
            <person name="Sikorski J."/>
            <person name="Goker M."/>
            <person name="Woyke T."/>
            <person name="Bristow J."/>
            <person name="Eisen J.A."/>
            <person name="Markowitz V."/>
            <person name="Hugenholtz P."/>
            <person name="Kyrpides N.C."/>
            <person name="Klenk H.P."/>
        </authorList>
    </citation>
    <scope>NUCLEOTIDE SEQUENCE [LARGE SCALE GENOMIC DNA]</scope>
    <source>
        <strain evidence="4 5">DSM 12260</strain>
    </source>
</reference>
<sequence length="712" mass="76066">MSGNGNRRRAVGLWTIVLVLGLLALGGCGGGGGGSLAEEEGTRYARQILQDRRGGSLSVALVEDGRILWARGFGLRDRSAGLAPSPDTLYGIGSTSKLLAAVAVMRLADQGLVELDRPLGDYLRDFRMESPEASQVTVRMLLNHSSGFPGGDYRGSGTTARNEGYLEDMYENLRTSHLKHRPGALCIYCNDGFTLVEKLVVAVSGRPYEAFLREEILLPLGMTHTRAPLEAFPLGSFAPGYPDSGDRPLPQEFINTLAGGGMYSTPTDLCRLLALLAGGGTLEGTRILSEASVRAMGEDQTGGTLRVVDTRSSRYGLGLDTVRQPGLELAGFRAWMKGGDSSVYGSAVVVIPDLKLGAAVTGATRIGSEQAVALAERVLLAALVERGLLDRMPPLLPETPRPPAPAPDLSPFLPGIYAASGQLFRLEQGAAGLAISRCSEGGGWEPAFSGLVHREDGRFSSDGDPLREFSFAEEGGFRYLVQRSPGYGRIYQDDQVLAQKLEPGAPLEAPWAARLGRVWLAVNLPSRTYGLDTSWDPRMRLLSLPDLPGSLFAGPQGQGWYLVRPRSDRLALPGITIPTDGGRDQNDLKVLEVEGEEWLRFGSFRYRPAETVPVVSADALPRQVALGTEGQWLRLDPGAKGGILRVASRGTGTRWMLFDGAFRGVTDSQVLGADSRASAPPGGYLVLLGDPGARFEVTLEVPGGSGKGTRRP</sequence>